<dbReference type="OrthoDB" id="429145at2759"/>
<keyword evidence="5" id="KW-0456">Lyase</keyword>
<evidence type="ECO:0000313" key="10">
    <source>
        <dbReference type="Proteomes" id="UP001152607"/>
    </source>
</evidence>
<dbReference type="GO" id="GO:0008270">
    <property type="term" value="F:zinc ion binding"/>
    <property type="evidence" value="ECO:0007669"/>
    <property type="project" value="InterPro"/>
</dbReference>
<evidence type="ECO:0000256" key="5">
    <source>
        <dbReference type="ARBA" id="ARBA00023239"/>
    </source>
</evidence>
<dbReference type="InterPro" id="IPR036398">
    <property type="entry name" value="CA_dom_sf"/>
</dbReference>
<dbReference type="Pfam" id="PF00194">
    <property type="entry name" value="Carb_anhydrase"/>
    <property type="match status" value="1"/>
</dbReference>
<reference evidence="9" key="1">
    <citation type="submission" date="2023-01" db="EMBL/GenBank/DDBJ databases">
        <authorList>
            <person name="Van Ghelder C."/>
            <person name="Rancurel C."/>
        </authorList>
    </citation>
    <scope>NUCLEOTIDE SEQUENCE</scope>
    <source>
        <strain evidence="9">CNCM I-4278</strain>
    </source>
</reference>
<feature type="chain" id="PRO_5040869800" description="carbonic anhydrase" evidence="7">
    <location>
        <begin position="17"/>
        <end position="373"/>
    </location>
</feature>
<evidence type="ECO:0000313" key="9">
    <source>
        <dbReference type="EMBL" id="CAI6336863.1"/>
    </source>
</evidence>
<dbReference type="Gene3D" id="3.10.200.10">
    <property type="entry name" value="Alpha carbonic anhydrase"/>
    <property type="match status" value="1"/>
</dbReference>
<dbReference type="GO" id="GO:0004089">
    <property type="term" value="F:carbonate dehydratase activity"/>
    <property type="evidence" value="ECO:0007669"/>
    <property type="project" value="UniProtKB-EC"/>
</dbReference>
<dbReference type="SUPFAM" id="SSF51069">
    <property type="entry name" value="Carbonic anhydrase"/>
    <property type="match status" value="1"/>
</dbReference>
<dbReference type="CDD" id="cd03124">
    <property type="entry name" value="alpha_CA_prokaryotic_like"/>
    <property type="match status" value="1"/>
</dbReference>
<evidence type="ECO:0000256" key="4">
    <source>
        <dbReference type="ARBA" id="ARBA00022833"/>
    </source>
</evidence>
<dbReference type="AlphaFoldDB" id="A0A9W4UHX0"/>
<evidence type="ECO:0000256" key="1">
    <source>
        <dbReference type="ARBA" id="ARBA00010718"/>
    </source>
</evidence>
<accession>A0A9W4UHX0</accession>
<keyword evidence="4" id="KW-0862">Zinc</keyword>
<organism evidence="9 10">
    <name type="scientific">Periconia digitata</name>
    <dbReference type="NCBI Taxonomy" id="1303443"/>
    <lineage>
        <taxon>Eukaryota</taxon>
        <taxon>Fungi</taxon>
        <taxon>Dikarya</taxon>
        <taxon>Ascomycota</taxon>
        <taxon>Pezizomycotina</taxon>
        <taxon>Dothideomycetes</taxon>
        <taxon>Pleosporomycetidae</taxon>
        <taxon>Pleosporales</taxon>
        <taxon>Massarineae</taxon>
        <taxon>Periconiaceae</taxon>
        <taxon>Periconia</taxon>
    </lineage>
</organism>
<dbReference type="PANTHER" id="PTHR18952:SF265">
    <property type="entry name" value="CARBONIC ANHYDRASE"/>
    <property type="match status" value="1"/>
</dbReference>
<feature type="domain" description="Alpha-carbonic anhydrase" evidence="8">
    <location>
        <begin position="31"/>
        <end position="265"/>
    </location>
</feature>
<dbReference type="EC" id="4.2.1.1" evidence="2"/>
<keyword evidence="3" id="KW-0479">Metal-binding</keyword>
<comment type="caution">
    <text evidence="9">The sequence shown here is derived from an EMBL/GenBank/DDBJ whole genome shotgun (WGS) entry which is preliminary data.</text>
</comment>
<proteinExistence type="inferred from homology"/>
<evidence type="ECO:0000259" key="8">
    <source>
        <dbReference type="PROSITE" id="PS51144"/>
    </source>
</evidence>
<protein>
    <recommendedName>
        <fullName evidence="2">carbonic anhydrase</fullName>
        <ecNumber evidence="2">4.2.1.1</ecNumber>
    </recommendedName>
</protein>
<evidence type="ECO:0000256" key="7">
    <source>
        <dbReference type="SAM" id="SignalP"/>
    </source>
</evidence>
<evidence type="ECO:0000256" key="6">
    <source>
        <dbReference type="ARBA" id="ARBA00048348"/>
    </source>
</evidence>
<evidence type="ECO:0000256" key="2">
    <source>
        <dbReference type="ARBA" id="ARBA00012925"/>
    </source>
</evidence>
<keyword evidence="10" id="KW-1185">Reference proteome</keyword>
<dbReference type="EMBL" id="CAOQHR010000007">
    <property type="protein sequence ID" value="CAI6336863.1"/>
    <property type="molecule type" value="Genomic_DNA"/>
</dbReference>
<comment type="catalytic activity">
    <reaction evidence="6">
        <text>hydrogencarbonate + H(+) = CO2 + H2O</text>
        <dbReference type="Rhea" id="RHEA:10748"/>
        <dbReference type="ChEBI" id="CHEBI:15377"/>
        <dbReference type="ChEBI" id="CHEBI:15378"/>
        <dbReference type="ChEBI" id="CHEBI:16526"/>
        <dbReference type="ChEBI" id="CHEBI:17544"/>
        <dbReference type="EC" id="4.2.1.1"/>
    </reaction>
</comment>
<keyword evidence="7" id="KW-0732">Signal</keyword>
<dbReference type="PANTHER" id="PTHR18952">
    <property type="entry name" value="CARBONIC ANHYDRASE"/>
    <property type="match status" value="1"/>
</dbReference>
<feature type="signal peptide" evidence="7">
    <location>
        <begin position="1"/>
        <end position="16"/>
    </location>
</feature>
<dbReference type="InterPro" id="IPR041891">
    <property type="entry name" value="Alpha_CA_prokaryot-like"/>
</dbReference>
<dbReference type="InterPro" id="IPR023561">
    <property type="entry name" value="Carbonic_anhydrase_a-class"/>
</dbReference>
<dbReference type="InterPro" id="IPR001148">
    <property type="entry name" value="CA_dom"/>
</dbReference>
<comment type="similarity">
    <text evidence="1">Belongs to the alpha-carbonic anhydrase family.</text>
</comment>
<gene>
    <name evidence="9" type="ORF">PDIGIT_LOCUS9969</name>
</gene>
<dbReference type="Proteomes" id="UP001152607">
    <property type="component" value="Unassembled WGS sequence"/>
</dbReference>
<sequence>MLAKTLLFASTASATCLHGVFKRAEGGIEPPAFGYDAMNGPHVWAGLKEENKACSSGQVQSPINIDSSVQQAAAKPEINFPQAPVKFENLGTTIEVIMNGTTKVGDAEFTLKQYHIHTPSEHRINREYSPLEVHMVHTSTADPTQVAVIALMFELSTEESAPIIAGITPSLSQITAVGTETDIEAGIDTTSLAAHIASSNVLQYTGSLTTPPCSEGVTFMIVEDPLPISVADFNAIKKVVKFNSRFTQNTLDQQNLIGVAAEVAAGNTTMVEAVRAAHAATLTESGAGEVSNGTTPVEAAAPSASAPAAAAKPMVSVININMGMAVGGSVAAEIAANAPKPGETVAITEMSGAPMPTPIAGIVQRRRAARNSL</sequence>
<name>A0A9W4UHX0_9PLEO</name>
<dbReference type="SMART" id="SM01057">
    <property type="entry name" value="Carb_anhydrase"/>
    <property type="match status" value="1"/>
</dbReference>
<dbReference type="PROSITE" id="PS51144">
    <property type="entry name" value="ALPHA_CA_2"/>
    <property type="match status" value="1"/>
</dbReference>
<evidence type="ECO:0000256" key="3">
    <source>
        <dbReference type="ARBA" id="ARBA00022723"/>
    </source>
</evidence>